<comment type="similarity">
    <text evidence="2">Belongs to the TonB family.</text>
</comment>
<name>A0ABP8FTT5_9SPHI</name>
<evidence type="ECO:0000313" key="13">
    <source>
        <dbReference type="EMBL" id="GAA4310894.1"/>
    </source>
</evidence>
<feature type="region of interest" description="Disordered" evidence="10">
    <location>
        <begin position="162"/>
        <end position="182"/>
    </location>
</feature>
<keyword evidence="6 11" id="KW-0812">Transmembrane</keyword>
<keyword evidence="8 11" id="KW-1133">Transmembrane helix</keyword>
<evidence type="ECO:0000313" key="14">
    <source>
        <dbReference type="Proteomes" id="UP001500582"/>
    </source>
</evidence>
<keyword evidence="14" id="KW-1185">Reference proteome</keyword>
<dbReference type="RefSeq" id="WP_345209477.1">
    <property type="nucleotide sequence ID" value="NZ_BAABFT010000001.1"/>
</dbReference>
<feature type="domain" description="TonB C-terminal" evidence="12">
    <location>
        <begin position="195"/>
        <end position="286"/>
    </location>
</feature>
<dbReference type="EMBL" id="BAABFT010000001">
    <property type="protein sequence ID" value="GAA4310894.1"/>
    <property type="molecule type" value="Genomic_DNA"/>
</dbReference>
<dbReference type="PROSITE" id="PS52015">
    <property type="entry name" value="TONB_CTD"/>
    <property type="match status" value="1"/>
</dbReference>
<dbReference type="Proteomes" id="UP001500582">
    <property type="component" value="Unassembled WGS sequence"/>
</dbReference>
<keyword evidence="7" id="KW-0653">Protein transport</keyword>
<evidence type="ECO:0000256" key="8">
    <source>
        <dbReference type="ARBA" id="ARBA00022989"/>
    </source>
</evidence>
<comment type="subcellular location">
    <subcellularLocation>
        <location evidence="1">Cell inner membrane</location>
        <topology evidence="1">Single-pass membrane protein</topology>
        <orientation evidence="1">Periplasmic side</orientation>
    </subcellularLocation>
</comment>
<keyword evidence="9 11" id="KW-0472">Membrane</keyword>
<evidence type="ECO:0000256" key="9">
    <source>
        <dbReference type="ARBA" id="ARBA00023136"/>
    </source>
</evidence>
<gene>
    <name evidence="13" type="ORF">GCM10023149_05720</name>
</gene>
<evidence type="ECO:0000259" key="12">
    <source>
        <dbReference type="PROSITE" id="PS52015"/>
    </source>
</evidence>
<dbReference type="NCBIfam" id="TIGR01352">
    <property type="entry name" value="tonB_Cterm"/>
    <property type="match status" value="1"/>
</dbReference>
<dbReference type="PANTHER" id="PTHR33446:SF2">
    <property type="entry name" value="PROTEIN TONB"/>
    <property type="match status" value="1"/>
</dbReference>
<evidence type="ECO:0000256" key="6">
    <source>
        <dbReference type="ARBA" id="ARBA00022692"/>
    </source>
</evidence>
<feature type="transmembrane region" description="Helical" evidence="11">
    <location>
        <begin position="41"/>
        <end position="60"/>
    </location>
</feature>
<dbReference type="PANTHER" id="PTHR33446">
    <property type="entry name" value="PROTEIN TONB-RELATED"/>
    <property type="match status" value="1"/>
</dbReference>
<protein>
    <submittedName>
        <fullName evidence="13">Energy transducer TonB</fullName>
    </submittedName>
</protein>
<evidence type="ECO:0000256" key="10">
    <source>
        <dbReference type="SAM" id="MobiDB-lite"/>
    </source>
</evidence>
<evidence type="ECO:0000256" key="5">
    <source>
        <dbReference type="ARBA" id="ARBA00022519"/>
    </source>
</evidence>
<evidence type="ECO:0000256" key="7">
    <source>
        <dbReference type="ARBA" id="ARBA00022927"/>
    </source>
</evidence>
<dbReference type="InterPro" id="IPR037682">
    <property type="entry name" value="TonB_C"/>
</dbReference>
<proteinExistence type="inferred from homology"/>
<dbReference type="Gene3D" id="3.30.1150.10">
    <property type="match status" value="1"/>
</dbReference>
<evidence type="ECO:0000256" key="1">
    <source>
        <dbReference type="ARBA" id="ARBA00004383"/>
    </source>
</evidence>
<sequence length="286" mass="31051">MLITKFDLYKSEWLDLVFTDRNKNYGAYELRQHYAGNMIRAMGVTFLGVGAIFVVSSILMRVEPKIVTPFIEKETPVEFKTIKPPVTPPKKVEAALPAVKRADPKPAAKSEPVDTKRFLPITVSPTEDENPPTIKELDNVAIGPIDIKGTGKPGENVAPGVANGNDKGGGTIPGEGTSSEPVGLNGLDVMPEPVGGAKAWQKYLQNNLRYTSMAEDQGIGGKVLLSFVIEKDGKLSSIKVERGVGYGLDEEALRVLKNAAAWKPGMQNGRPVRVRYLIPINFQAPQ</sequence>
<accession>A0ABP8FTT5</accession>
<dbReference type="InterPro" id="IPR006260">
    <property type="entry name" value="TonB/TolA_C"/>
</dbReference>
<reference evidence="14" key="1">
    <citation type="journal article" date="2019" name="Int. J. Syst. Evol. Microbiol.">
        <title>The Global Catalogue of Microorganisms (GCM) 10K type strain sequencing project: providing services to taxonomists for standard genome sequencing and annotation.</title>
        <authorList>
            <consortium name="The Broad Institute Genomics Platform"/>
            <consortium name="The Broad Institute Genome Sequencing Center for Infectious Disease"/>
            <person name="Wu L."/>
            <person name="Ma J."/>
        </authorList>
    </citation>
    <scope>NUCLEOTIDE SEQUENCE [LARGE SCALE GENOMIC DNA]</scope>
    <source>
        <strain evidence="14">JCM 17705</strain>
    </source>
</reference>
<evidence type="ECO:0000256" key="2">
    <source>
        <dbReference type="ARBA" id="ARBA00006555"/>
    </source>
</evidence>
<dbReference type="SUPFAM" id="SSF74653">
    <property type="entry name" value="TolA/TonB C-terminal domain"/>
    <property type="match status" value="1"/>
</dbReference>
<evidence type="ECO:0000256" key="11">
    <source>
        <dbReference type="SAM" id="Phobius"/>
    </source>
</evidence>
<organism evidence="13 14">
    <name type="scientific">Mucilaginibacter gynuensis</name>
    <dbReference type="NCBI Taxonomy" id="1302236"/>
    <lineage>
        <taxon>Bacteria</taxon>
        <taxon>Pseudomonadati</taxon>
        <taxon>Bacteroidota</taxon>
        <taxon>Sphingobacteriia</taxon>
        <taxon>Sphingobacteriales</taxon>
        <taxon>Sphingobacteriaceae</taxon>
        <taxon>Mucilaginibacter</taxon>
    </lineage>
</organism>
<dbReference type="InterPro" id="IPR051045">
    <property type="entry name" value="TonB-dependent_transducer"/>
</dbReference>
<keyword evidence="5" id="KW-0997">Cell inner membrane</keyword>
<keyword evidence="4" id="KW-1003">Cell membrane</keyword>
<comment type="caution">
    <text evidence="13">The sequence shown here is derived from an EMBL/GenBank/DDBJ whole genome shotgun (WGS) entry which is preliminary data.</text>
</comment>
<evidence type="ECO:0000256" key="3">
    <source>
        <dbReference type="ARBA" id="ARBA00022448"/>
    </source>
</evidence>
<evidence type="ECO:0000256" key="4">
    <source>
        <dbReference type="ARBA" id="ARBA00022475"/>
    </source>
</evidence>
<dbReference type="Pfam" id="PF03544">
    <property type="entry name" value="TonB_C"/>
    <property type="match status" value="1"/>
</dbReference>
<keyword evidence="3" id="KW-0813">Transport</keyword>